<keyword evidence="1" id="KW-0812">Transmembrane</keyword>
<comment type="caution">
    <text evidence="2">The sequence shown here is derived from an EMBL/GenBank/DDBJ whole genome shotgun (WGS) entry which is preliminary data.</text>
</comment>
<dbReference type="OrthoDB" id="5954007at2"/>
<accession>A0A4R3YAI3</accession>
<protein>
    <submittedName>
        <fullName evidence="2">Tfp pilus assembly protein PilX</fullName>
    </submittedName>
</protein>
<evidence type="ECO:0000313" key="3">
    <source>
        <dbReference type="Proteomes" id="UP000295367"/>
    </source>
</evidence>
<organism evidence="2 3">
    <name type="scientific">Sulfurirhabdus autotrophica</name>
    <dbReference type="NCBI Taxonomy" id="1706046"/>
    <lineage>
        <taxon>Bacteria</taxon>
        <taxon>Pseudomonadati</taxon>
        <taxon>Pseudomonadota</taxon>
        <taxon>Betaproteobacteria</taxon>
        <taxon>Nitrosomonadales</taxon>
        <taxon>Sulfuricellaceae</taxon>
        <taxon>Sulfurirhabdus</taxon>
    </lineage>
</organism>
<evidence type="ECO:0000313" key="2">
    <source>
        <dbReference type="EMBL" id="TCV88956.1"/>
    </source>
</evidence>
<feature type="transmembrane region" description="Helical" evidence="1">
    <location>
        <begin position="20"/>
        <end position="41"/>
    </location>
</feature>
<name>A0A4R3YAI3_9PROT</name>
<keyword evidence="3" id="KW-1185">Reference proteome</keyword>
<dbReference type="AlphaFoldDB" id="A0A4R3YAI3"/>
<gene>
    <name evidence="2" type="ORF">EDC63_10327</name>
</gene>
<sequence length="204" mass="21291">MNANYNTFAIQPALPEQQRGVVLFIALIALVAMTLAGIALMRSVDTSTIISGNLAFKQAATSSGDSGLETAVSWISLQSNSVLEAGDATQGYYATSGSKVFTNDATWGATVSVAATGIDINGYGTDSSANTTRYIIERMCNSTGPTSSTTCLFGAETPLDNQRQIEGADLAGANVGSALSPMYRVTARVTGPRNTISYVQAFVY</sequence>
<proteinExistence type="predicted"/>
<evidence type="ECO:0000256" key="1">
    <source>
        <dbReference type="SAM" id="Phobius"/>
    </source>
</evidence>
<dbReference type="RefSeq" id="WP_124946003.1">
    <property type="nucleotide sequence ID" value="NZ_BHVT01000020.1"/>
</dbReference>
<keyword evidence="1" id="KW-0472">Membrane</keyword>
<dbReference type="EMBL" id="SMCO01000003">
    <property type="protein sequence ID" value="TCV88956.1"/>
    <property type="molecule type" value="Genomic_DNA"/>
</dbReference>
<dbReference type="Proteomes" id="UP000295367">
    <property type="component" value="Unassembled WGS sequence"/>
</dbReference>
<reference evidence="2 3" key="1">
    <citation type="submission" date="2019-03" db="EMBL/GenBank/DDBJ databases">
        <title>Genomic Encyclopedia of Type Strains, Phase IV (KMG-IV): sequencing the most valuable type-strain genomes for metagenomic binning, comparative biology and taxonomic classification.</title>
        <authorList>
            <person name="Goeker M."/>
        </authorList>
    </citation>
    <scope>NUCLEOTIDE SEQUENCE [LARGE SCALE GENOMIC DNA]</scope>
    <source>
        <strain evidence="2 3">DSM 100309</strain>
    </source>
</reference>
<keyword evidence="1" id="KW-1133">Transmembrane helix</keyword>